<dbReference type="Proteomes" id="UP000541154">
    <property type="component" value="Unassembled WGS sequence"/>
</dbReference>
<accession>A0A8H6E1D8</accession>
<dbReference type="EMBL" id="SPNV01000389">
    <property type="protein sequence ID" value="KAF5855749.1"/>
    <property type="molecule type" value="Genomic_DNA"/>
</dbReference>
<keyword evidence="2" id="KW-1185">Reference proteome</keyword>
<comment type="caution">
    <text evidence="1">The sequence shown here is derived from an EMBL/GenBank/DDBJ whole genome shotgun (WGS) entry which is preliminary data.</text>
</comment>
<protein>
    <submittedName>
        <fullName evidence="1">Uncharacterized protein</fullName>
    </submittedName>
</protein>
<organism evidence="1 2">
    <name type="scientific">Petromyces alliaceus</name>
    <name type="common">Aspergillus alliaceus</name>
    <dbReference type="NCBI Taxonomy" id="209559"/>
    <lineage>
        <taxon>Eukaryota</taxon>
        <taxon>Fungi</taxon>
        <taxon>Dikarya</taxon>
        <taxon>Ascomycota</taxon>
        <taxon>Pezizomycotina</taxon>
        <taxon>Eurotiomycetes</taxon>
        <taxon>Eurotiomycetidae</taxon>
        <taxon>Eurotiales</taxon>
        <taxon>Aspergillaceae</taxon>
        <taxon>Aspergillus</taxon>
        <taxon>Aspergillus subgen. Circumdati</taxon>
    </lineage>
</organism>
<reference evidence="1 2" key="1">
    <citation type="submission" date="2019-04" db="EMBL/GenBank/DDBJ databases">
        <title>Aspergillus burnettii sp. nov., novel species from soil in southeast Queensland.</title>
        <authorList>
            <person name="Gilchrist C.L.M."/>
            <person name="Pitt J.I."/>
            <person name="Lange L."/>
            <person name="Lacey H.J."/>
            <person name="Vuong D."/>
            <person name="Midgley D.J."/>
            <person name="Greenfield P."/>
            <person name="Bradbury M."/>
            <person name="Lacey E."/>
            <person name="Busk P.K."/>
            <person name="Pilgaard B."/>
            <person name="Chooi Y.H."/>
            <person name="Piggott A.M."/>
        </authorList>
    </citation>
    <scope>NUCLEOTIDE SEQUENCE [LARGE SCALE GENOMIC DNA]</scope>
    <source>
        <strain evidence="1 2">FRR 5400</strain>
    </source>
</reference>
<name>A0A8H6E1D8_PETAA</name>
<gene>
    <name evidence="1" type="ORF">ETB97_008480</name>
</gene>
<evidence type="ECO:0000313" key="2">
    <source>
        <dbReference type="Proteomes" id="UP000541154"/>
    </source>
</evidence>
<sequence length="127" mass="14332">MAISRRMEFNCISPSDPILLNSSITPRCLKFVRATDVRLIAPPEVERTFSLSKMVIFKPGTKEVNSWAIARALAMPAMPAPIIRISRELMFSAIQLELNVVQCGFCNQDSDNRSDESYVIHKLMDKT</sequence>
<evidence type="ECO:0000313" key="1">
    <source>
        <dbReference type="EMBL" id="KAF5855749.1"/>
    </source>
</evidence>
<dbReference type="AlphaFoldDB" id="A0A8H6E1D8"/>
<proteinExistence type="predicted"/>